<dbReference type="AlphaFoldDB" id="A0A383B1N5"/>
<accession>A0A383B1N5</accession>
<organism evidence="1">
    <name type="scientific">marine metagenome</name>
    <dbReference type="NCBI Taxonomy" id="408172"/>
    <lineage>
        <taxon>unclassified sequences</taxon>
        <taxon>metagenomes</taxon>
        <taxon>ecological metagenomes</taxon>
    </lineage>
</organism>
<evidence type="ECO:0008006" key="2">
    <source>
        <dbReference type="Google" id="ProtNLM"/>
    </source>
</evidence>
<dbReference type="SUPFAM" id="SSF53067">
    <property type="entry name" value="Actin-like ATPase domain"/>
    <property type="match status" value="1"/>
</dbReference>
<protein>
    <recommendedName>
        <fullName evidence="2">ROK family protein</fullName>
    </recommendedName>
</protein>
<dbReference type="EMBL" id="UINC01196676">
    <property type="protein sequence ID" value="SVE13791.1"/>
    <property type="molecule type" value="Genomic_DNA"/>
</dbReference>
<sequence>MRIGVDLGGTKIEGIILSNDGSIAEKIRMDTPSEQYEATLDAICDIVN</sequence>
<proteinExistence type="predicted"/>
<evidence type="ECO:0000313" key="1">
    <source>
        <dbReference type="EMBL" id="SVE13791.1"/>
    </source>
</evidence>
<feature type="non-terminal residue" evidence="1">
    <location>
        <position position="1"/>
    </location>
</feature>
<feature type="non-terminal residue" evidence="1">
    <location>
        <position position="48"/>
    </location>
</feature>
<gene>
    <name evidence="1" type="ORF">METZ01_LOCUS466645</name>
</gene>
<dbReference type="InterPro" id="IPR043129">
    <property type="entry name" value="ATPase_NBD"/>
</dbReference>
<name>A0A383B1N5_9ZZZZ</name>
<dbReference type="Pfam" id="PF00480">
    <property type="entry name" value="ROK"/>
    <property type="match status" value="1"/>
</dbReference>
<reference evidence="1" key="1">
    <citation type="submission" date="2018-05" db="EMBL/GenBank/DDBJ databases">
        <authorList>
            <person name="Lanie J.A."/>
            <person name="Ng W.-L."/>
            <person name="Kazmierczak K.M."/>
            <person name="Andrzejewski T.M."/>
            <person name="Davidsen T.M."/>
            <person name="Wayne K.J."/>
            <person name="Tettelin H."/>
            <person name="Glass J.I."/>
            <person name="Rusch D."/>
            <person name="Podicherti R."/>
            <person name="Tsui H.-C.T."/>
            <person name="Winkler M.E."/>
        </authorList>
    </citation>
    <scope>NUCLEOTIDE SEQUENCE</scope>
</reference>
<dbReference type="InterPro" id="IPR000600">
    <property type="entry name" value="ROK"/>
</dbReference>
<dbReference type="Gene3D" id="3.30.420.40">
    <property type="match status" value="1"/>
</dbReference>